<dbReference type="Pfam" id="PF02518">
    <property type="entry name" value="HATPase_c"/>
    <property type="match status" value="1"/>
</dbReference>
<keyword evidence="5 9" id="KW-0812">Transmembrane</keyword>
<evidence type="ECO:0000256" key="1">
    <source>
        <dbReference type="ARBA" id="ARBA00004651"/>
    </source>
</evidence>
<sequence length="585" mass="67766">MKLQNKILIAFLFFILVPIFILGFVSYHVTSSTLKNKVGDETLYTLEAIDLNLQMVMSEVNTLSDYIISSREVQDFIKYNDEQSLLDFYNKGQAIAGLLYGQSKLDDLVLYSAAGQVYSFKKTQIPSYGHFLESEFYSMMIEEEGRPVWISTVESDKFVNSSQPIFSQGRVIKDINTLRDIGYLILDVKLDRFDAVFKRLQHPNSQEMIVNGKGEIVYNRNHQLIGETVVLPEKIMFKQTGFFVDDWEQEKSLITFIPVTFNEFESSNFFLVSVKPWSFITNETKFIRQVTIFLVIFVTVFAVCFKQLFLNGIIYFITEFQSKMKQVENGQLTTRMKAFSVGELNHLAKGFNRMVEEISTLIKRVNNEQERKRKAEFKVLQNQINPHFLYNTLESINSMAVLHGCRDISKMTINLGKLLRISINTDDKVTVSDEIRHVISYMEIQKVRFDERFRFEIEIDKQLEHYFILKLVLQPIVENILIHAFHRNKTDGVIKIRGGISSNKGFFFIEDNGVGITNEVLTTLNEYNRGSKTSKQNIGCGVMNVQERLKLYYGERYGIMICSEENRGTTMKLTFPLSEGERDDI</sequence>
<evidence type="ECO:0000259" key="10">
    <source>
        <dbReference type="PROSITE" id="PS50885"/>
    </source>
</evidence>
<evidence type="ECO:0000256" key="6">
    <source>
        <dbReference type="ARBA" id="ARBA00022777"/>
    </source>
</evidence>
<comment type="subcellular location">
    <subcellularLocation>
        <location evidence="1">Cell membrane</location>
        <topology evidence="1">Multi-pass membrane protein</topology>
    </subcellularLocation>
</comment>
<keyword evidence="2" id="KW-1003">Cell membrane</keyword>
<dbReference type="CDD" id="cd06225">
    <property type="entry name" value="HAMP"/>
    <property type="match status" value="1"/>
</dbReference>
<evidence type="ECO:0000313" key="11">
    <source>
        <dbReference type="EMBL" id="OIJ21283.1"/>
    </source>
</evidence>
<dbReference type="PANTHER" id="PTHR34220">
    <property type="entry name" value="SENSOR HISTIDINE KINASE YPDA"/>
    <property type="match status" value="1"/>
</dbReference>
<feature type="transmembrane region" description="Helical" evidence="9">
    <location>
        <begin position="292"/>
        <end position="317"/>
    </location>
</feature>
<dbReference type="PANTHER" id="PTHR34220:SF7">
    <property type="entry name" value="SENSOR HISTIDINE KINASE YPDA"/>
    <property type="match status" value="1"/>
</dbReference>
<name>A0A1S2M9W9_9BACI</name>
<comment type="caution">
    <text evidence="11">The sequence shown here is derived from an EMBL/GenBank/DDBJ whole genome shotgun (WGS) entry which is preliminary data.</text>
</comment>
<feature type="domain" description="HAMP" evidence="10">
    <location>
        <begin position="317"/>
        <end position="363"/>
    </location>
</feature>
<dbReference type="InterPro" id="IPR003594">
    <property type="entry name" value="HATPase_dom"/>
</dbReference>
<dbReference type="SMART" id="SM00304">
    <property type="entry name" value="HAMP"/>
    <property type="match status" value="1"/>
</dbReference>
<organism evidence="11 12">
    <name type="scientific">Anaerobacillus alkalidiazotrophicus</name>
    <dbReference type="NCBI Taxonomy" id="472963"/>
    <lineage>
        <taxon>Bacteria</taxon>
        <taxon>Bacillati</taxon>
        <taxon>Bacillota</taxon>
        <taxon>Bacilli</taxon>
        <taxon>Bacillales</taxon>
        <taxon>Bacillaceae</taxon>
        <taxon>Anaerobacillus</taxon>
    </lineage>
</organism>
<dbReference type="InterPro" id="IPR010559">
    <property type="entry name" value="Sig_transdc_His_kin_internal"/>
</dbReference>
<dbReference type="Gene3D" id="6.10.340.10">
    <property type="match status" value="1"/>
</dbReference>
<feature type="transmembrane region" description="Helical" evidence="9">
    <location>
        <begin position="7"/>
        <end position="27"/>
    </location>
</feature>
<evidence type="ECO:0000256" key="2">
    <source>
        <dbReference type="ARBA" id="ARBA00022475"/>
    </source>
</evidence>
<evidence type="ECO:0000313" key="12">
    <source>
        <dbReference type="Proteomes" id="UP000180057"/>
    </source>
</evidence>
<dbReference type="SUPFAM" id="SSF55874">
    <property type="entry name" value="ATPase domain of HSP90 chaperone/DNA topoisomerase II/histidine kinase"/>
    <property type="match status" value="1"/>
</dbReference>
<dbReference type="GO" id="GO:0005886">
    <property type="term" value="C:plasma membrane"/>
    <property type="evidence" value="ECO:0007669"/>
    <property type="project" value="UniProtKB-SubCell"/>
</dbReference>
<dbReference type="SMART" id="SM00387">
    <property type="entry name" value="HATPase_c"/>
    <property type="match status" value="1"/>
</dbReference>
<keyword evidence="7 9" id="KW-1133">Transmembrane helix</keyword>
<accession>A0A1S2M9W9</accession>
<proteinExistence type="predicted"/>
<dbReference type="Pfam" id="PF06580">
    <property type="entry name" value="His_kinase"/>
    <property type="match status" value="1"/>
</dbReference>
<protein>
    <recommendedName>
        <fullName evidence="10">HAMP domain-containing protein</fullName>
    </recommendedName>
</protein>
<dbReference type="STRING" id="472963.BKP45_00415"/>
<keyword evidence="12" id="KW-1185">Reference proteome</keyword>
<dbReference type="EMBL" id="MLQS01000001">
    <property type="protein sequence ID" value="OIJ21283.1"/>
    <property type="molecule type" value="Genomic_DNA"/>
</dbReference>
<dbReference type="GO" id="GO:0000155">
    <property type="term" value="F:phosphorelay sensor kinase activity"/>
    <property type="evidence" value="ECO:0007669"/>
    <property type="project" value="InterPro"/>
</dbReference>
<evidence type="ECO:0000256" key="7">
    <source>
        <dbReference type="ARBA" id="ARBA00022989"/>
    </source>
</evidence>
<dbReference type="AlphaFoldDB" id="A0A1S2M9W9"/>
<evidence type="ECO:0000256" key="9">
    <source>
        <dbReference type="SAM" id="Phobius"/>
    </source>
</evidence>
<evidence type="ECO:0000256" key="8">
    <source>
        <dbReference type="ARBA" id="ARBA00023136"/>
    </source>
</evidence>
<dbReference type="InterPro" id="IPR036890">
    <property type="entry name" value="HATPase_C_sf"/>
</dbReference>
<dbReference type="InterPro" id="IPR050640">
    <property type="entry name" value="Bact_2-comp_sensor_kinase"/>
</dbReference>
<dbReference type="RefSeq" id="WP_071387902.1">
    <property type="nucleotide sequence ID" value="NZ_MLQS01000001.1"/>
</dbReference>
<dbReference type="Gene3D" id="3.30.565.10">
    <property type="entry name" value="Histidine kinase-like ATPase, C-terminal domain"/>
    <property type="match status" value="1"/>
</dbReference>
<reference evidence="11 12" key="1">
    <citation type="submission" date="2016-10" db="EMBL/GenBank/DDBJ databases">
        <title>Draft genome sequences of four alkaliphilic bacteria belonging to the Anaerobacillus genus.</title>
        <authorList>
            <person name="Bassil N.M."/>
            <person name="Lloyd J.R."/>
        </authorList>
    </citation>
    <scope>NUCLEOTIDE SEQUENCE [LARGE SCALE GENOMIC DNA]</scope>
    <source>
        <strain evidence="11 12">DSM 22531</strain>
    </source>
</reference>
<dbReference type="PROSITE" id="PS50885">
    <property type="entry name" value="HAMP"/>
    <property type="match status" value="1"/>
</dbReference>
<keyword evidence="8 9" id="KW-0472">Membrane</keyword>
<dbReference type="InterPro" id="IPR033479">
    <property type="entry name" value="dCache_1"/>
</dbReference>
<evidence type="ECO:0000256" key="3">
    <source>
        <dbReference type="ARBA" id="ARBA00022553"/>
    </source>
</evidence>
<keyword evidence="3" id="KW-0597">Phosphoprotein</keyword>
<gene>
    <name evidence="11" type="ORF">BKP45_00415</name>
</gene>
<dbReference type="Pfam" id="PF00672">
    <property type="entry name" value="HAMP"/>
    <property type="match status" value="1"/>
</dbReference>
<keyword evidence="6" id="KW-0418">Kinase</keyword>
<dbReference type="Proteomes" id="UP000180057">
    <property type="component" value="Unassembled WGS sequence"/>
</dbReference>
<evidence type="ECO:0000256" key="4">
    <source>
        <dbReference type="ARBA" id="ARBA00022679"/>
    </source>
</evidence>
<dbReference type="InterPro" id="IPR003660">
    <property type="entry name" value="HAMP_dom"/>
</dbReference>
<keyword evidence="4" id="KW-0808">Transferase</keyword>
<evidence type="ECO:0000256" key="5">
    <source>
        <dbReference type="ARBA" id="ARBA00022692"/>
    </source>
</evidence>
<dbReference type="Pfam" id="PF02743">
    <property type="entry name" value="dCache_1"/>
    <property type="match status" value="1"/>
</dbReference>